<organism evidence="2">
    <name type="scientific">marine metagenome</name>
    <dbReference type="NCBI Taxonomy" id="408172"/>
    <lineage>
        <taxon>unclassified sequences</taxon>
        <taxon>metagenomes</taxon>
        <taxon>ecological metagenomes</taxon>
    </lineage>
</organism>
<feature type="non-terminal residue" evidence="2">
    <location>
        <position position="1"/>
    </location>
</feature>
<dbReference type="InterPro" id="IPR045659">
    <property type="entry name" value="LptD_2"/>
</dbReference>
<feature type="non-terminal residue" evidence="2">
    <location>
        <position position="601"/>
    </location>
</feature>
<proteinExistence type="predicted"/>
<dbReference type="InterPro" id="IPR050218">
    <property type="entry name" value="LptD"/>
</dbReference>
<name>A0A381Y780_9ZZZZ</name>
<reference evidence="2" key="1">
    <citation type="submission" date="2018-05" db="EMBL/GenBank/DDBJ databases">
        <authorList>
            <person name="Lanie J.A."/>
            <person name="Ng W.-L."/>
            <person name="Kazmierczak K.M."/>
            <person name="Andrzejewski T.M."/>
            <person name="Davidsen T.M."/>
            <person name="Wayne K.J."/>
            <person name="Tettelin H."/>
            <person name="Glass J.I."/>
            <person name="Rusch D."/>
            <person name="Podicherti R."/>
            <person name="Tsui H.-C.T."/>
            <person name="Winkler M.E."/>
        </authorList>
    </citation>
    <scope>NUCLEOTIDE SEQUENCE</scope>
</reference>
<dbReference type="EMBL" id="UINC01017562">
    <property type="protein sequence ID" value="SVA72956.1"/>
    <property type="molecule type" value="Genomic_DNA"/>
</dbReference>
<evidence type="ECO:0000313" key="2">
    <source>
        <dbReference type="EMBL" id="SVA72956.1"/>
    </source>
</evidence>
<dbReference type="PANTHER" id="PTHR30189:SF1">
    <property type="entry name" value="LPS-ASSEMBLY PROTEIN LPTD"/>
    <property type="match status" value="1"/>
</dbReference>
<accession>A0A381Y780</accession>
<feature type="domain" description="LPS-assembly protein LptD central" evidence="1">
    <location>
        <begin position="199"/>
        <end position="418"/>
    </location>
</feature>
<dbReference type="AlphaFoldDB" id="A0A381Y780"/>
<evidence type="ECO:0000259" key="1">
    <source>
        <dbReference type="Pfam" id="PF19838"/>
    </source>
</evidence>
<sequence>MGFCPSTIYIENQRTGATIALGLLLALAAPCPATAQAPLQPNQGGQQTNLLPFDIPGLRQVGFDRFEANEDGTFVLAGYADIDGRPEWRLQADRIVVTPPGGTGEDWHFAAEGNVTFLSSDVLMNGSRMDGYLLAGTGTVENAFGIGPGDVYFRGTHIEQLKPGAFRIQNGVVTPCTQALPIWEFSARTFDLFADDHVMMKNAVFKIKGVPFLYLPALYYPISEKKRSSGLLMPGIGNSSRKGFMFSQPMFWAINRSMDATFTYEYYSRAGSAFRGDYRHRATPGSSGNLRFFWLQGSNPDDVPDPDDSTAEEIDEDITPVVRGWTLDGNHQMALPSNWKLNANANFFSSKEFIQGYEDNYNRFLRRNSSAGVFLTRSWSSYTLNLVADENRTYFGTVDSVVRRRAPEVEFRVRQRPIYEPLYFEFQGSYAGLVRERRSPGEDPIGGRYERIDAFPEVSLAFTQIPWLTFNPFLAWRSTYYSQRVEGGEFVDEPIFRNVYETGIEVIGPSLFRIFDTPTSNYSPRYKHVLEPRFTWGRQREFEQEDFVRGNIIQFDEIDGFGGDRHFARMSLTSRFLAKRFNRPNDEQRTVWEVFSVGLER</sequence>
<protein>
    <recommendedName>
        <fullName evidence="1">LPS-assembly protein LptD central domain-containing protein</fullName>
    </recommendedName>
</protein>
<dbReference type="GO" id="GO:0009279">
    <property type="term" value="C:cell outer membrane"/>
    <property type="evidence" value="ECO:0007669"/>
    <property type="project" value="TreeGrafter"/>
</dbReference>
<dbReference type="Pfam" id="PF19838">
    <property type="entry name" value="LptD_2"/>
    <property type="match status" value="1"/>
</dbReference>
<dbReference type="PANTHER" id="PTHR30189">
    <property type="entry name" value="LPS-ASSEMBLY PROTEIN"/>
    <property type="match status" value="1"/>
</dbReference>
<gene>
    <name evidence="2" type="ORF">METZ01_LOCUS125810</name>
</gene>
<dbReference type="GO" id="GO:1990351">
    <property type="term" value="C:transporter complex"/>
    <property type="evidence" value="ECO:0007669"/>
    <property type="project" value="TreeGrafter"/>
</dbReference>